<evidence type="ECO:0000256" key="2">
    <source>
        <dbReference type="ARBA" id="ARBA00022448"/>
    </source>
</evidence>
<keyword evidence="6" id="KW-0677">Repeat</keyword>
<dbReference type="PROSITE" id="PS51371">
    <property type="entry name" value="CBS"/>
    <property type="match status" value="2"/>
</dbReference>
<evidence type="ECO:0000256" key="3">
    <source>
        <dbReference type="ARBA" id="ARBA00022475"/>
    </source>
</evidence>
<dbReference type="GO" id="GO:0005886">
    <property type="term" value="C:plasma membrane"/>
    <property type="evidence" value="ECO:0007669"/>
    <property type="project" value="UniProtKB-SubCell"/>
</dbReference>
<dbReference type="Pfam" id="PF01595">
    <property type="entry name" value="CNNM"/>
    <property type="match status" value="1"/>
</dbReference>
<dbReference type="Pfam" id="PF03471">
    <property type="entry name" value="CorC_HlyC"/>
    <property type="match status" value="1"/>
</dbReference>
<feature type="transmembrane region" description="Helical" evidence="15">
    <location>
        <begin position="99"/>
        <end position="122"/>
    </location>
</feature>
<feature type="domain" description="CBS" evidence="16">
    <location>
        <begin position="284"/>
        <end position="345"/>
    </location>
</feature>
<evidence type="ECO:0000256" key="12">
    <source>
        <dbReference type="ARBA" id="ARBA00039818"/>
    </source>
</evidence>
<accession>A0A1H6W807</accession>
<dbReference type="InterPro" id="IPR000644">
    <property type="entry name" value="CBS_dom"/>
</dbReference>
<comment type="similarity">
    <text evidence="11">Belongs to the UPF0053 family. PaeA subfamily.</text>
</comment>
<dbReference type="STRING" id="915471.SAMN05216201_104309"/>
<evidence type="ECO:0000256" key="10">
    <source>
        <dbReference type="ARBA" id="ARBA00037177"/>
    </source>
</evidence>
<keyword evidence="9 14" id="KW-0472">Membrane</keyword>
<dbReference type="InterPro" id="IPR036318">
    <property type="entry name" value="FAD-bd_PCMH-like_sf"/>
</dbReference>
<keyword evidence="3" id="KW-1003">Cell membrane</keyword>
<evidence type="ECO:0000259" key="16">
    <source>
        <dbReference type="PROSITE" id="PS51371"/>
    </source>
</evidence>
<dbReference type="InterPro" id="IPR044751">
    <property type="entry name" value="Ion_transp-like_CBS"/>
</dbReference>
<dbReference type="CDD" id="cd04590">
    <property type="entry name" value="CBS_pair_CorC_HlyC_assoc"/>
    <property type="match status" value="1"/>
</dbReference>
<keyword evidence="5 14" id="KW-0812">Transmembrane</keyword>
<evidence type="ECO:0000313" key="18">
    <source>
        <dbReference type="EMBL" id="SEJ10187.1"/>
    </source>
</evidence>
<dbReference type="PANTHER" id="PTHR22777">
    <property type="entry name" value="HEMOLYSIN-RELATED"/>
    <property type="match status" value="1"/>
</dbReference>
<dbReference type="Pfam" id="PF00571">
    <property type="entry name" value="CBS"/>
    <property type="match status" value="1"/>
</dbReference>
<protein>
    <recommendedName>
        <fullName evidence="12">Polyamine export protein</fullName>
    </recommendedName>
</protein>
<evidence type="ECO:0000256" key="11">
    <source>
        <dbReference type="ARBA" id="ARBA00038280"/>
    </source>
</evidence>
<evidence type="ECO:0000256" key="14">
    <source>
        <dbReference type="PROSITE-ProRule" id="PRU01193"/>
    </source>
</evidence>
<keyword evidence="2" id="KW-0813">Transport</keyword>
<dbReference type="EMBL" id="FNZE01000004">
    <property type="protein sequence ID" value="SEJ10187.1"/>
    <property type="molecule type" value="Genomic_DNA"/>
</dbReference>
<dbReference type="PROSITE" id="PS51846">
    <property type="entry name" value="CNNM"/>
    <property type="match status" value="1"/>
</dbReference>
<name>A0A1H6W807_9PSED</name>
<evidence type="ECO:0000256" key="1">
    <source>
        <dbReference type="ARBA" id="ARBA00004429"/>
    </source>
</evidence>
<comment type="subcellular location">
    <subcellularLocation>
        <location evidence="1">Cell inner membrane</location>
        <topology evidence="1">Multi-pass membrane protein</topology>
    </subcellularLocation>
</comment>
<feature type="domain" description="CNNM transmembrane" evidence="17">
    <location>
        <begin position="1"/>
        <end position="199"/>
    </location>
</feature>
<feature type="domain" description="CBS" evidence="16">
    <location>
        <begin position="218"/>
        <end position="277"/>
    </location>
</feature>
<dbReference type="Gene3D" id="3.30.465.10">
    <property type="match status" value="1"/>
</dbReference>
<feature type="transmembrane region" description="Helical" evidence="15">
    <location>
        <begin position="69"/>
        <end position="92"/>
    </location>
</feature>
<dbReference type="SMART" id="SM01091">
    <property type="entry name" value="CorC_HlyC"/>
    <property type="match status" value="1"/>
</dbReference>
<dbReference type="InterPro" id="IPR046342">
    <property type="entry name" value="CBS_dom_sf"/>
</dbReference>
<evidence type="ECO:0000256" key="6">
    <source>
        <dbReference type="ARBA" id="ARBA00022737"/>
    </source>
</evidence>
<evidence type="ECO:0000256" key="4">
    <source>
        <dbReference type="ARBA" id="ARBA00022519"/>
    </source>
</evidence>
<evidence type="ECO:0000256" key="7">
    <source>
        <dbReference type="ARBA" id="ARBA00022989"/>
    </source>
</evidence>
<dbReference type="PANTHER" id="PTHR22777:SF16">
    <property type="entry name" value="POLYAMINE EXPORT PROTEIN"/>
    <property type="match status" value="1"/>
</dbReference>
<dbReference type="GO" id="GO:0050660">
    <property type="term" value="F:flavin adenine dinucleotide binding"/>
    <property type="evidence" value="ECO:0007669"/>
    <property type="project" value="InterPro"/>
</dbReference>
<dbReference type="InterPro" id="IPR002550">
    <property type="entry name" value="CNNM"/>
</dbReference>
<dbReference type="Gene3D" id="3.10.580.10">
    <property type="entry name" value="CBS-domain"/>
    <property type="match status" value="1"/>
</dbReference>
<dbReference type="AlphaFoldDB" id="A0A1H6W807"/>
<evidence type="ECO:0000256" key="5">
    <source>
        <dbReference type="ARBA" id="ARBA00022692"/>
    </source>
</evidence>
<proteinExistence type="inferred from homology"/>
<evidence type="ECO:0000259" key="17">
    <source>
        <dbReference type="PROSITE" id="PS51846"/>
    </source>
</evidence>
<dbReference type="InterPro" id="IPR005170">
    <property type="entry name" value="Transptr-assoc_dom"/>
</dbReference>
<evidence type="ECO:0000256" key="9">
    <source>
        <dbReference type="ARBA" id="ARBA00023136"/>
    </source>
</evidence>
<dbReference type="OrthoDB" id="9797674at2"/>
<evidence type="ECO:0000256" key="13">
    <source>
        <dbReference type="PROSITE-ProRule" id="PRU00703"/>
    </source>
</evidence>
<evidence type="ECO:0000313" key="19">
    <source>
        <dbReference type="Proteomes" id="UP000242930"/>
    </source>
</evidence>
<dbReference type="SUPFAM" id="SSF54631">
    <property type="entry name" value="CBS-domain pair"/>
    <property type="match status" value="1"/>
</dbReference>
<keyword evidence="4" id="KW-0997">Cell inner membrane</keyword>
<comment type="function">
    <text evidence="10">Involved in cadaverine and putrescine tolerance in stationary phase. May facilitate the efflux of both cadaverine and putrescine from the cytoplasm, reducing potentially toxic levels under certain stress conditions.</text>
</comment>
<evidence type="ECO:0000256" key="15">
    <source>
        <dbReference type="SAM" id="Phobius"/>
    </source>
</evidence>
<reference evidence="19" key="1">
    <citation type="submission" date="2016-10" db="EMBL/GenBank/DDBJ databases">
        <authorList>
            <person name="Varghese N."/>
            <person name="Submissions S."/>
        </authorList>
    </citation>
    <scope>NUCLEOTIDE SEQUENCE [LARGE SCALE GENOMIC DNA]</scope>
    <source>
        <strain evidence="19">LMG 25967</strain>
    </source>
</reference>
<gene>
    <name evidence="18" type="ORF">SAMN05216201_104309</name>
</gene>
<dbReference type="InterPro" id="IPR016169">
    <property type="entry name" value="FAD-bd_PCMH_sub2"/>
</dbReference>
<organism evidence="18 19">
    <name type="scientific">Pseudomonas linyingensis</name>
    <dbReference type="NCBI Taxonomy" id="915471"/>
    <lineage>
        <taxon>Bacteria</taxon>
        <taxon>Pseudomonadati</taxon>
        <taxon>Pseudomonadota</taxon>
        <taxon>Gammaproteobacteria</taxon>
        <taxon>Pseudomonadales</taxon>
        <taxon>Pseudomonadaceae</taxon>
        <taxon>Pseudomonas</taxon>
    </lineage>
</organism>
<keyword evidence="19" id="KW-1185">Reference proteome</keyword>
<feature type="transmembrane region" description="Helical" evidence="15">
    <location>
        <begin position="142"/>
        <end position="167"/>
    </location>
</feature>
<dbReference type="RefSeq" id="WP_090309148.1">
    <property type="nucleotide sequence ID" value="NZ_FNZE01000004.1"/>
</dbReference>
<dbReference type="SUPFAM" id="SSF56176">
    <property type="entry name" value="FAD-binding/transporter-associated domain-like"/>
    <property type="match status" value="1"/>
</dbReference>
<keyword evidence="8 13" id="KW-0129">CBS domain</keyword>
<evidence type="ECO:0000256" key="8">
    <source>
        <dbReference type="ARBA" id="ARBA00023122"/>
    </source>
</evidence>
<keyword evidence="7 14" id="KW-1133">Transmembrane helix</keyword>
<dbReference type="Proteomes" id="UP000242930">
    <property type="component" value="Unassembled WGS sequence"/>
</dbReference>
<sequence length="442" mass="48974">MSVSQSLFLLFLLILISAFFSLAEIALAASRPVKLRQMADEGITNALRVMQVQEKPGHYFTVVQIGMNALAILGGIVGEGLFSPLFTALFALQLEAEQAATLGFVASFILTTSLFIVITDLIPKQVAMAIPEQFAIRVIGPMRILATLLKPLVLLYSWIVSGVITLLKLPKQRDDSVTPEDIMAMTQAGAQSGTLAASEHQVIENIFELETRTLPSAMTHREGIVYFLRDDPDALIRSRIADEPYSAYPVCDGDIDHIVGYVTIKDLFQRVLNDQPISLDDPTLIRKPLVVPDRLTLAEVLKQFRQAGETFALIVNEYSLVVGLISLNDVMSIVMGDMVSPWYEEQIVRRDENSWLIDGVTPIQDVRRALDIDSVPHEDEYETLAGFLMTMLRRVPKRTDSVTWGGYTFEVMDVDSYRIDQVMVTRTIPQVGAEGAGPALKG</sequence>